<evidence type="ECO:0000256" key="8">
    <source>
        <dbReference type="ARBA" id="ARBA00022989"/>
    </source>
</evidence>
<keyword evidence="9 10" id="KW-0472">Membrane</keyword>
<dbReference type="eggNOG" id="COG2165">
    <property type="taxonomic scope" value="Bacteria"/>
</dbReference>
<keyword evidence="5" id="KW-0488">Methylation</keyword>
<evidence type="ECO:0000256" key="3">
    <source>
        <dbReference type="ARBA" id="ARBA00020042"/>
    </source>
</evidence>
<comment type="similarity">
    <text evidence="2">Belongs to the GSP G family.</text>
</comment>
<dbReference type="Gene3D" id="3.30.700.10">
    <property type="entry name" value="Glycoprotein, Type 4 Pilin"/>
    <property type="match status" value="1"/>
</dbReference>
<keyword evidence="13" id="KW-1185">Reference proteome</keyword>
<dbReference type="PROSITE" id="PS00409">
    <property type="entry name" value="PROKAR_NTER_METHYL"/>
    <property type="match status" value="1"/>
</dbReference>
<evidence type="ECO:0000256" key="9">
    <source>
        <dbReference type="ARBA" id="ARBA00023136"/>
    </source>
</evidence>
<keyword evidence="8 10" id="KW-1133">Transmembrane helix</keyword>
<sequence length="166" mass="18676">MLGRFARASYNARAIHSESDRGIEVMQMRFMRNPRRRGFTLVELLVVLAILGLLAGLVGPQVMKFLGSSKTKTAKLQIEDLAATLDLYRLELGHYPTDIKALVEKPGDVPNWNGPYLKKSDVPKDPWGFEYQYRYPGENGSFDLWSLGADNRDGGDGENADIRGWE</sequence>
<dbReference type="Pfam" id="PF07963">
    <property type="entry name" value="N_methyl"/>
    <property type="match status" value="1"/>
</dbReference>
<dbReference type="GO" id="GO:0005886">
    <property type="term" value="C:plasma membrane"/>
    <property type="evidence" value="ECO:0007669"/>
    <property type="project" value="UniProtKB-SubCell"/>
</dbReference>
<dbReference type="PANTHER" id="PTHR30093">
    <property type="entry name" value="GENERAL SECRETION PATHWAY PROTEIN G"/>
    <property type="match status" value="1"/>
</dbReference>
<gene>
    <name evidence="12" type="ordered locus">Thivi_2873</name>
</gene>
<accession>I3YCR6</accession>
<evidence type="ECO:0000256" key="2">
    <source>
        <dbReference type="ARBA" id="ARBA00009984"/>
    </source>
</evidence>
<keyword evidence="6" id="KW-0997">Cell inner membrane</keyword>
<dbReference type="NCBIfam" id="TIGR01710">
    <property type="entry name" value="typeII_sec_gspG"/>
    <property type="match status" value="1"/>
</dbReference>
<feature type="domain" description="Type II secretion system protein GspG C-terminal" evidence="11">
    <location>
        <begin position="61"/>
        <end position="165"/>
    </location>
</feature>
<dbReference type="HOGENOM" id="CLU_091705_2_0_6"/>
<proteinExistence type="inferred from homology"/>
<evidence type="ECO:0000256" key="4">
    <source>
        <dbReference type="ARBA" id="ARBA00022475"/>
    </source>
</evidence>
<dbReference type="Proteomes" id="UP000006062">
    <property type="component" value="Chromosome"/>
</dbReference>
<dbReference type="STRING" id="765911.Thivi_2873"/>
<dbReference type="AlphaFoldDB" id="I3YCR6"/>
<evidence type="ECO:0000256" key="6">
    <source>
        <dbReference type="ARBA" id="ARBA00022519"/>
    </source>
</evidence>
<dbReference type="PANTHER" id="PTHR30093:SF45">
    <property type="entry name" value="TYPE II SECRETION SYSTEM CORE PROTEIN G"/>
    <property type="match status" value="1"/>
</dbReference>
<dbReference type="NCBIfam" id="TIGR02532">
    <property type="entry name" value="IV_pilin_GFxxxE"/>
    <property type="match status" value="1"/>
</dbReference>
<keyword evidence="7 10" id="KW-0812">Transmembrane</keyword>
<evidence type="ECO:0000256" key="1">
    <source>
        <dbReference type="ARBA" id="ARBA00004377"/>
    </source>
</evidence>
<evidence type="ECO:0000259" key="11">
    <source>
        <dbReference type="Pfam" id="PF08334"/>
    </source>
</evidence>
<dbReference type="InterPro" id="IPR000983">
    <property type="entry name" value="Bac_GSPG_pilin"/>
</dbReference>
<dbReference type="InterPro" id="IPR012902">
    <property type="entry name" value="N_methyl_site"/>
</dbReference>
<dbReference type="Pfam" id="PF08334">
    <property type="entry name" value="T2SSG"/>
    <property type="match status" value="1"/>
</dbReference>
<name>I3YCR6_THIV6</name>
<dbReference type="InterPro" id="IPR013545">
    <property type="entry name" value="T2SS_protein-GspG_C"/>
</dbReference>
<dbReference type="InterPro" id="IPR010054">
    <property type="entry name" value="Type2_sec_GspG"/>
</dbReference>
<dbReference type="GO" id="GO:0015627">
    <property type="term" value="C:type II protein secretion system complex"/>
    <property type="evidence" value="ECO:0007669"/>
    <property type="project" value="InterPro"/>
</dbReference>
<protein>
    <recommendedName>
        <fullName evidence="3">Type II secretion system core protein G</fullName>
    </recommendedName>
</protein>
<dbReference type="InterPro" id="IPR045584">
    <property type="entry name" value="Pilin-like"/>
</dbReference>
<dbReference type="PRINTS" id="PR00813">
    <property type="entry name" value="BCTERIALGSPG"/>
</dbReference>
<dbReference type="SUPFAM" id="SSF54523">
    <property type="entry name" value="Pili subunits"/>
    <property type="match status" value="1"/>
</dbReference>
<evidence type="ECO:0000313" key="12">
    <source>
        <dbReference type="EMBL" id="AFL74784.1"/>
    </source>
</evidence>
<feature type="transmembrane region" description="Helical" evidence="10">
    <location>
        <begin position="38"/>
        <end position="59"/>
    </location>
</feature>
<dbReference type="EMBL" id="CP003154">
    <property type="protein sequence ID" value="AFL74784.1"/>
    <property type="molecule type" value="Genomic_DNA"/>
</dbReference>
<keyword evidence="4" id="KW-1003">Cell membrane</keyword>
<evidence type="ECO:0000256" key="7">
    <source>
        <dbReference type="ARBA" id="ARBA00022692"/>
    </source>
</evidence>
<organism evidence="12 13">
    <name type="scientific">Thiocystis violascens (strain ATCC 17096 / DSM 198 / 6111)</name>
    <name type="common">Chromatium violascens</name>
    <dbReference type="NCBI Taxonomy" id="765911"/>
    <lineage>
        <taxon>Bacteria</taxon>
        <taxon>Pseudomonadati</taxon>
        <taxon>Pseudomonadota</taxon>
        <taxon>Gammaproteobacteria</taxon>
        <taxon>Chromatiales</taxon>
        <taxon>Chromatiaceae</taxon>
        <taxon>Thiocystis</taxon>
    </lineage>
</organism>
<evidence type="ECO:0000313" key="13">
    <source>
        <dbReference type="Proteomes" id="UP000006062"/>
    </source>
</evidence>
<dbReference type="KEGG" id="tvi:Thivi_2873"/>
<comment type="subcellular location">
    <subcellularLocation>
        <location evidence="1">Cell inner membrane</location>
        <topology evidence="1">Single-pass membrane protein</topology>
    </subcellularLocation>
</comment>
<evidence type="ECO:0000256" key="5">
    <source>
        <dbReference type="ARBA" id="ARBA00022481"/>
    </source>
</evidence>
<reference evidence="12 13" key="1">
    <citation type="submission" date="2012-06" db="EMBL/GenBank/DDBJ databases">
        <title>Complete sequence of Thiocystis violascens DSM 198.</title>
        <authorList>
            <consortium name="US DOE Joint Genome Institute"/>
            <person name="Lucas S."/>
            <person name="Han J."/>
            <person name="Lapidus A."/>
            <person name="Cheng J.-F."/>
            <person name="Goodwin L."/>
            <person name="Pitluck S."/>
            <person name="Peters L."/>
            <person name="Ovchinnikova G."/>
            <person name="Teshima H."/>
            <person name="Detter J.C."/>
            <person name="Han C."/>
            <person name="Tapia R."/>
            <person name="Land M."/>
            <person name="Hauser L."/>
            <person name="Kyrpides N."/>
            <person name="Ivanova N."/>
            <person name="Pagani I."/>
            <person name="Vogl K."/>
            <person name="Liu Z."/>
            <person name="Frigaard N.-U."/>
            <person name="Bryant D."/>
            <person name="Woyke T."/>
        </authorList>
    </citation>
    <scope>NUCLEOTIDE SEQUENCE [LARGE SCALE GENOMIC DNA]</scope>
    <source>
        <strain evidence="13">ATCC 17096 / DSM 198 / 6111</strain>
    </source>
</reference>
<dbReference type="GO" id="GO:0015628">
    <property type="term" value="P:protein secretion by the type II secretion system"/>
    <property type="evidence" value="ECO:0007669"/>
    <property type="project" value="InterPro"/>
</dbReference>
<evidence type="ECO:0000256" key="10">
    <source>
        <dbReference type="SAM" id="Phobius"/>
    </source>
</evidence>